<dbReference type="EMBL" id="JABWDY010027207">
    <property type="protein sequence ID" value="KAF5188091.1"/>
    <property type="molecule type" value="Genomic_DNA"/>
</dbReference>
<dbReference type="AlphaFoldDB" id="A0A7J6VTI9"/>
<evidence type="ECO:0000313" key="1">
    <source>
        <dbReference type="EMBL" id="KAF5188091.1"/>
    </source>
</evidence>
<protein>
    <submittedName>
        <fullName evidence="1">Uncharacterized protein</fullName>
    </submittedName>
</protein>
<dbReference type="Proteomes" id="UP000554482">
    <property type="component" value="Unassembled WGS sequence"/>
</dbReference>
<dbReference type="PANTHER" id="PTHR33702:SF16">
    <property type="match status" value="1"/>
</dbReference>
<proteinExistence type="predicted"/>
<accession>A0A7J6VTI9</accession>
<dbReference type="OrthoDB" id="764584at2759"/>
<evidence type="ECO:0000313" key="2">
    <source>
        <dbReference type="Proteomes" id="UP000554482"/>
    </source>
</evidence>
<keyword evidence="2" id="KW-1185">Reference proteome</keyword>
<name>A0A7J6VTI9_THATH</name>
<comment type="caution">
    <text evidence="1">The sequence shown here is derived from an EMBL/GenBank/DDBJ whole genome shotgun (WGS) entry which is preliminary data.</text>
</comment>
<organism evidence="1 2">
    <name type="scientific">Thalictrum thalictroides</name>
    <name type="common">Rue-anemone</name>
    <name type="synonym">Anemone thalictroides</name>
    <dbReference type="NCBI Taxonomy" id="46969"/>
    <lineage>
        <taxon>Eukaryota</taxon>
        <taxon>Viridiplantae</taxon>
        <taxon>Streptophyta</taxon>
        <taxon>Embryophyta</taxon>
        <taxon>Tracheophyta</taxon>
        <taxon>Spermatophyta</taxon>
        <taxon>Magnoliopsida</taxon>
        <taxon>Ranunculales</taxon>
        <taxon>Ranunculaceae</taxon>
        <taxon>Thalictroideae</taxon>
        <taxon>Thalictrum</taxon>
    </lineage>
</organism>
<reference evidence="1 2" key="1">
    <citation type="submission" date="2020-06" db="EMBL/GenBank/DDBJ databases">
        <title>Transcriptomic and genomic resources for Thalictrum thalictroides and T. hernandezii: Facilitating candidate gene discovery in an emerging model plant lineage.</title>
        <authorList>
            <person name="Arias T."/>
            <person name="Riano-Pachon D.M."/>
            <person name="Di Stilio V.S."/>
        </authorList>
    </citation>
    <scope>NUCLEOTIDE SEQUENCE [LARGE SCALE GENOMIC DNA]</scope>
    <source>
        <strain evidence="2">cv. WT478/WT964</strain>
        <tissue evidence="1">Leaves</tissue>
    </source>
</reference>
<dbReference type="PANTHER" id="PTHR33702">
    <property type="entry name" value="BNAA09G40010D PROTEIN"/>
    <property type="match status" value="1"/>
</dbReference>
<sequence length="207" mass="23782">MCFHGNSCRPTELVRGKKALEKKLAISEYELRLVQGDILRLKAEMEKKADSPPVELNGMLVFLLTFIEMIGLSCKPSNSIYGSLKRYLKRQNYQRLESVATKGKNNFRIKRFGASSNRKPPHIPELQTKSKKSRRNLVVKFRDAYLEMMLSLSTKVGSLHSGNMFGRKRICKACKAKKASLFEENEKKLFFEIYSILLASRKLDVLE</sequence>
<gene>
    <name evidence="1" type="ORF">FRX31_022316</name>
</gene>